<name>A0A2T5TW52_9SPHN</name>
<organism evidence="1 2">
    <name type="scientific">Sphingomonas faeni</name>
    <dbReference type="NCBI Taxonomy" id="185950"/>
    <lineage>
        <taxon>Bacteria</taxon>
        <taxon>Pseudomonadati</taxon>
        <taxon>Pseudomonadota</taxon>
        <taxon>Alphaproteobacteria</taxon>
        <taxon>Sphingomonadales</taxon>
        <taxon>Sphingomonadaceae</taxon>
        <taxon>Sphingomonas</taxon>
    </lineage>
</organism>
<gene>
    <name evidence="1" type="ORF">C8J25_12116</name>
</gene>
<comment type="caution">
    <text evidence="1">The sequence shown here is derived from an EMBL/GenBank/DDBJ whole genome shotgun (WGS) entry which is preliminary data.</text>
</comment>
<protein>
    <submittedName>
        <fullName evidence="1">Uncharacterized protein</fullName>
    </submittedName>
</protein>
<evidence type="ECO:0000313" key="2">
    <source>
        <dbReference type="Proteomes" id="UP000244013"/>
    </source>
</evidence>
<dbReference type="RefSeq" id="WP_208622650.1">
    <property type="nucleotide sequence ID" value="NZ_QAYE01000021.1"/>
</dbReference>
<dbReference type="EMBL" id="QAYE01000021">
    <property type="protein sequence ID" value="PTW43459.1"/>
    <property type="molecule type" value="Genomic_DNA"/>
</dbReference>
<dbReference type="Proteomes" id="UP000244013">
    <property type="component" value="Unassembled WGS sequence"/>
</dbReference>
<sequence length="99" mass="10138">MATLVLVGQIGPLKEISTVPLRLGRRRIAGSPIRAVARAKLPNLASNLAGLTVLMVGGHVVRVTGLLMAAASIAGGQVGAHGRCGSRQAWAVRCSSSCR</sequence>
<proteinExistence type="predicted"/>
<accession>A0A2T5TW52</accession>
<dbReference type="GeneID" id="91008130"/>
<evidence type="ECO:0000313" key="1">
    <source>
        <dbReference type="EMBL" id="PTW43459.1"/>
    </source>
</evidence>
<dbReference type="AlphaFoldDB" id="A0A2T5TW52"/>
<reference evidence="1 2" key="1">
    <citation type="submission" date="2018-04" db="EMBL/GenBank/DDBJ databases">
        <title>Genomic Encyclopedia of Type Strains, Phase III (KMG-III): the genomes of soil and plant-associated and newly described type strains.</title>
        <authorList>
            <person name="Whitman W."/>
        </authorList>
    </citation>
    <scope>NUCLEOTIDE SEQUENCE [LARGE SCALE GENOMIC DNA]</scope>
    <source>
        <strain evidence="1 2">MA-olki</strain>
    </source>
</reference>